<dbReference type="InterPro" id="IPR010998">
    <property type="entry name" value="Integrase_recombinase_N"/>
</dbReference>
<reference evidence="5 6" key="1">
    <citation type="submission" date="2011-02" db="EMBL/GenBank/DDBJ databases">
        <authorList>
            <person name="Muzny D."/>
            <person name="Qin X."/>
            <person name="Deng J."/>
            <person name="Jiang H."/>
            <person name="Liu Y."/>
            <person name="Qu J."/>
            <person name="Song X.-Z."/>
            <person name="Zhang L."/>
            <person name="Thornton R."/>
            <person name="Coyle M."/>
            <person name="Francisco L."/>
            <person name="Jackson L."/>
            <person name="Javaid M."/>
            <person name="Korchina V."/>
            <person name="Kovar C."/>
            <person name="Mata R."/>
            <person name="Mathew T."/>
            <person name="Ngo R."/>
            <person name="Nguyen L."/>
            <person name="Nguyen N."/>
            <person name="Okwuonu G."/>
            <person name="Ongeri F."/>
            <person name="Pham C."/>
            <person name="Simmons D."/>
            <person name="Wilczek-Boney K."/>
            <person name="Hale W."/>
            <person name="Jakkamsetti A."/>
            <person name="Pham P."/>
            <person name="Ruth R."/>
            <person name="San Lucas F."/>
            <person name="Warren J."/>
            <person name="Zhang J."/>
            <person name="Zhao Z."/>
            <person name="Zhou C."/>
            <person name="Zhu D."/>
            <person name="Lee S."/>
            <person name="Bess C."/>
            <person name="Blankenburg K."/>
            <person name="Forbes L."/>
            <person name="Fu Q."/>
            <person name="Gubbala S."/>
            <person name="Hirani K."/>
            <person name="Jayaseelan J.C."/>
            <person name="Lara F."/>
            <person name="Munidasa M."/>
            <person name="Palculict T."/>
            <person name="Patil S."/>
            <person name="Pu L.-L."/>
            <person name="Saada N."/>
            <person name="Tang L."/>
            <person name="Weissenberger G."/>
            <person name="Zhu Y."/>
            <person name="Hemphill L."/>
            <person name="Shang Y."/>
            <person name="Youmans B."/>
            <person name="Ayvaz T."/>
            <person name="Ross M."/>
            <person name="Santibanez J."/>
            <person name="Aqrawi P."/>
            <person name="Gross S."/>
            <person name="Joshi V."/>
            <person name="Fowler G."/>
            <person name="Nazareth L."/>
            <person name="Reid J."/>
            <person name="Worley K."/>
            <person name="Petrosino J."/>
            <person name="Highlander S."/>
            <person name="Gibbs R."/>
        </authorList>
    </citation>
    <scope>NUCLEOTIDE SEQUENCE [LARGE SCALE GENOMIC DNA]</scope>
    <source>
        <strain evidence="5 6">SK408</strain>
    </source>
</reference>
<sequence length="403" mass="47597">MARVRKRGNTWTYEIKKTSQHRSYSGSGFKTKKEAATKAKEIEMQLSSGQLSVFENPLTLVELFDSWLEVEIMPQNIDIETKNRYARRREIIKDYFGDMRVSHIVRSKYQRFLNFYGERCELNELGRMNANIVKAVEFAKADRIPIDDSFLKSIKLNSMKERKHPDRKFLHSQADYDRVVEYLLMFMDYRKSVVLHVLYIQFMVGLRPGETLALKWSDVDFENQEIYSHSRWSSHKHVIVPPKNDYHYRRINRRNPSVRRVPVNSQAIRVLRDLKEEQEKILKILNLTNKQDFVFFQYGAKWPVPDETTLNQTLKKILKKMKIEPLITSYGARHTYGSVKVREGVPLEVLAKWFGHKDTTMLREIYIHLLQETKDEWAEIEKRKDGGQSGGQVSKSKEKSLLE</sequence>
<evidence type="ECO:0000256" key="3">
    <source>
        <dbReference type="SAM" id="MobiDB-lite"/>
    </source>
</evidence>
<dbReference type="PANTHER" id="PTHR30349">
    <property type="entry name" value="PHAGE INTEGRASE-RELATED"/>
    <property type="match status" value="1"/>
</dbReference>
<evidence type="ECO:0000313" key="6">
    <source>
        <dbReference type="Proteomes" id="UP000004826"/>
    </source>
</evidence>
<dbReference type="InterPro" id="IPR050090">
    <property type="entry name" value="Tyrosine_recombinase_XerCD"/>
</dbReference>
<dbReference type="InterPro" id="IPR002104">
    <property type="entry name" value="Integrase_catalytic"/>
</dbReference>
<comment type="caution">
    <text evidence="5">The sequence shown here is derived from an EMBL/GenBank/DDBJ whole genome shotgun (WGS) entry which is preliminary data.</text>
</comment>
<protein>
    <submittedName>
        <fullName evidence="5">Phage integrase family site-specific recombinase</fullName>
    </submittedName>
</protein>
<proteinExistence type="predicted"/>
<dbReference type="PROSITE" id="PS51898">
    <property type="entry name" value="TYR_RECOMBINASE"/>
    <property type="match status" value="1"/>
</dbReference>
<dbReference type="Proteomes" id="UP000004826">
    <property type="component" value="Unassembled WGS sequence"/>
</dbReference>
<gene>
    <name evidence="5" type="ORF">HMPREF9391_1725</name>
</gene>
<name>F2CFA0_STRSA</name>
<dbReference type="EMBL" id="AFBE01000010">
    <property type="protein sequence ID" value="EGF18417.1"/>
    <property type="molecule type" value="Genomic_DNA"/>
</dbReference>
<dbReference type="AlphaFoldDB" id="F2CFA0"/>
<dbReference type="Gene3D" id="1.10.443.10">
    <property type="entry name" value="Intergrase catalytic core"/>
    <property type="match status" value="1"/>
</dbReference>
<accession>F2CFA0</accession>
<evidence type="ECO:0000313" key="5">
    <source>
        <dbReference type="EMBL" id="EGF18417.1"/>
    </source>
</evidence>
<dbReference type="RefSeq" id="WP_002918265.1">
    <property type="nucleotide sequence ID" value="NZ_GL878562.1"/>
</dbReference>
<keyword evidence="2" id="KW-0233">DNA recombination</keyword>
<dbReference type="GO" id="GO:0015074">
    <property type="term" value="P:DNA integration"/>
    <property type="evidence" value="ECO:0007669"/>
    <property type="project" value="InterPro"/>
</dbReference>
<evidence type="ECO:0000256" key="2">
    <source>
        <dbReference type="ARBA" id="ARBA00023172"/>
    </source>
</evidence>
<keyword evidence="1" id="KW-0238">DNA-binding</keyword>
<evidence type="ECO:0000259" key="4">
    <source>
        <dbReference type="PROSITE" id="PS51898"/>
    </source>
</evidence>
<dbReference type="GO" id="GO:0003677">
    <property type="term" value="F:DNA binding"/>
    <property type="evidence" value="ECO:0007669"/>
    <property type="project" value="UniProtKB-KW"/>
</dbReference>
<feature type="domain" description="Tyr recombinase" evidence="4">
    <location>
        <begin position="165"/>
        <end position="382"/>
    </location>
</feature>
<dbReference type="PATRIC" id="fig|888818.3.peg.1682"/>
<dbReference type="Gene3D" id="1.10.150.130">
    <property type="match status" value="1"/>
</dbReference>
<dbReference type="CDD" id="cd01189">
    <property type="entry name" value="INT_ICEBs1_C_like"/>
    <property type="match status" value="1"/>
</dbReference>
<dbReference type="Pfam" id="PF00589">
    <property type="entry name" value="Phage_integrase"/>
    <property type="match status" value="1"/>
</dbReference>
<dbReference type="InterPro" id="IPR011010">
    <property type="entry name" value="DNA_brk_join_enz"/>
</dbReference>
<dbReference type="InterPro" id="IPR013762">
    <property type="entry name" value="Integrase-like_cat_sf"/>
</dbReference>
<dbReference type="GO" id="GO:0006310">
    <property type="term" value="P:DNA recombination"/>
    <property type="evidence" value="ECO:0007669"/>
    <property type="project" value="UniProtKB-KW"/>
</dbReference>
<organism evidence="5 6">
    <name type="scientific">Streptococcus sanguinis SK408</name>
    <dbReference type="NCBI Taxonomy" id="888818"/>
    <lineage>
        <taxon>Bacteria</taxon>
        <taxon>Bacillati</taxon>
        <taxon>Bacillota</taxon>
        <taxon>Bacilli</taxon>
        <taxon>Lactobacillales</taxon>
        <taxon>Streptococcaceae</taxon>
        <taxon>Streptococcus</taxon>
    </lineage>
</organism>
<feature type="region of interest" description="Disordered" evidence="3">
    <location>
        <begin position="381"/>
        <end position="403"/>
    </location>
</feature>
<evidence type="ECO:0000256" key="1">
    <source>
        <dbReference type="ARBA" id="ARBA00023125"/>
    </source>
</evidence>
<dbReference type="HOGENOM" id="CLU_027562_17_6_9"/>
<dbReference type="SUPFAM" id="SSF56349">
    <property type="entry name" value="DNA breaking-rejoining enzymes"/>
    <property type="match status" value="1"/>
</dbReference>